<dbReference type="Pfam" id="PF05598">
    <property type="entry name" value="DUF772"/>
    <property type="match status" value="1"/>
</dbReference>
<organism evidence="4 5">
    <name type="scientific">Phytohabitans maris</name>
    <dbReference type="NCBI Taxonomy" id="3071409"/>
    <lineage>
        <taxon>Bacteria</taxon>
        <taxon>Bacillati</taxon>
        <taxon>Actinomycetota</taxon>
        <taxon>Actinomycetes</taxon>
        <taxon>Micromonosporales</taxon>
        <taxon>Micromonosporaceae</taxon>
    </lineage>
</organism>
<dbReference type="EMBL" id="JAVHUY010000003">
    <property type="protein sequence ID" value="MDQ7903557.1"/>
    <property type="molecule type" value="Genomic_DNA"/>
</dbReference>
<dbReference type="PANTHER" id="PTHR35604:SF2">
    <property type="entry name" value="TRANSPOSASE INSH FOR INSERTION SEQUENCE ELEMENT IS5A-RELATED"/>
    <property type="match status" value="1"/>
</dbReference>
<dbReference type="PANTHER" id="PTHR35604">
    <property type="entry name" value="TRANSPOSASE INSH FOR INSERTION SEQUENCE ELEMENT IS5A-RELATED"/>
    <property type="match status" value="1"/>
</dbReference>
<name>A0ABU0ZB58_9ACTN</name>
<feature type="compositionally biased region" description="Low complexity" evidence="1">
    <location>
        <begin position="592"/>
        <end position="604"/>
    </location>
</feature>
<protein>
    <submittedName>
        <fullName evidence="4">IS1182 family transposase</fullName>
    </submittedName>
</protein>
<dbReference type="InterPro" id="IPR008490">
    <property type="entry name" value="Transposase_InsH_N"/>
</dbReference>
<dbReference type="Proteomes" id="UP001230908">
    <property type="component" value="Unassembled WGS sequence"/>
</dbReference>
<keyword evidence="5" id="KW-1185">Reference proteome</keyword>
<reference evidence="4 5" key="1">
    <citation type="submission" date="2023-08" db="EMBL/GenBank/DDBJ databases">
        <title>Phytohabitans sansha sp. nov., isolated from marine sediment.</title>
        <authorList>
            <person name="Zhao Y."/>
            <person name="Yi K."/>
        </authorList>
    </citation>
    <scope>NUCLEOTIDE SEQUENCE [LARGE SCALE GENOMIC DNA]</scope>
    <source>
        <strain evidence="4 5">ZYX-F-186</strain>
    </source>
</reference>
<evidence type="ECO:0000259" key="2">
    <source>
        <dbReference type="Pfam" id="PF05598"/>
    </source>
</evidence>
<sequence length="645" mass="71327">GLVSIVDGGVVSLRPGEDRGVPEQTARLARAAFRRGNVYLRMRDELRVRFDDREFGELFAVRGRPGLSPARLALVSVLQFMENLTDRQAADMVRGRIDWKYLLGLELDDAGFDASVLSEFRSRLVDADAAERLIFDRVLGILREAGMLGGARRQRSDSTHVLAAVRSLNRLELVGETLRAALEALAGVAGPWLAGWVPTDWYERYGPRIDQWRLPKSETERVTLTQTIAEDGYTLAGALSRPDAPAWAAELSAVQTLRTVWIQQFYRDERGARLREPKEDGLAPAADRIVSAYDTDARYGMKRGHGWEGYKVHLCETCTDDHPHLITAVLTTAATVCDVQVTDQIHQAQAARDLTPDEHLVDAGYIDAELLITARRNHGITLTGPVLPDASWQAHTDGGHTLPTFTIDWDQQQATCPAGATSISWKQHPSQPGKTTVLFSRTDCMPCPDRPKCTRNTSGARSISLAPREQQQALTQARTDQQTTTWQRRYATRAGVEGTISQAVRAYRLRRTRYTGQPKTHLNSLLTATAINIARADAWDHRPPTPPNPPQPLRPTPIRPRRLTPIRQQSHAGAVTYHDLRRAGPGGRRAVRAPAAGSRSGAAATHMVSRPASALRRAGAWVGQVSKRQFVRRSISVARVASPMM</sequence>
<dbReference type="NCBIfam" id="NF033551">
    <property type="entry name" value="transpos_IS1182"/>
    <property type="match status" value="1"/>
</dbReference>
<feature type="region of interest" description="Disordered" evidence="1">
    <location>
        <begin position="538"/>
        <end position="560"/>
    </location>
</feature>
<evidence type="ECO:0000313" key="4">
    <source>
        <dbReference type="EMBL" id="MDQ7903557.1"/>
    </source>
</evidence>
<evidence type="ECO:0000256" key="1">
    <source>
        <dbReference type="SAM" id="MobiDB-lite"/>
    </source>
</evidence>
<feature type="compositionally biased region" description="Pro residues" evidence="1">
    <location>
        <begin position="544"/>
        <end position="558"/>
    </location>
</feature>
<feature type="non-terminal residue" evidence="4">
    <location>
        <position position="1"/>
    </location>
</feature>
<comment type="caution">
    <text evidence="4">The sequence shown here is derived from an EMBL/GenBank/DDBJ whole genome shotgun (WGS) entry which is preliminary data.</text>
</comment>
<dbReference type="InterPro" id="IPR025668">
    <property type="entry name" value="Tnp_DDE_dom"/>
</dbReference>
<accession>A0ABU0ZB58</accession>
<dbReference type="InterPro" id="IPR047629">
    <property type="entry name" value="IS1182_transpos"/>
</dbReference>
<feature type="domain" description="Transposase InsH N-terminal" evidence="2">
    <location>
        <begin position="50"/>
        <end position="123"/>
    </location>
</feature>
<evidence type="ECO:0000313" key="5">
    <source>
        <dbReference type="Proteomes" id="UP001230908"/>
    </source>
</evidence>
<feature type="region of interest" description="Disordered" evidence="1">
    <location>
        <begin position="580"/>
        <end position="605"/>
    </location>
</feature>
<gene>
    <name evidence="4" type="ORF">RB614_03390</name>
</gene>
<dbReference type="RefSeq" id="WP_308710836.1">
    <property type="nucleotide sequence ID" value="NZ_JAVHUY010000003.1"/>
</dbReference>
<dbReference type="Pfam" id="PF13751">
    <property type="entry name" value="DDE_Tnp_1_6"/>
    <property type="match status" value="1"/>
</dbReference>
<proteinExistence type="predicted"/>
<feature type="domain" description="Transposase DDE" evidence="3">
    <location>
        <begin position="415"/>
        <end position="535"/>
    </location>
</feature>
<evidence type="ECO:0000259" key="3">
    <source>
        <dbReference type="Pfam" id="PF13751"/>
    </source>
</evidence>